<dbReference type="AlphaFoldDB" id="A0AAJ0FPR9"/>
<evidence type="ECO:0000256" key="1">
    <source>
        <dbReference type="ARBA" id="ARBA00008858"/>
    </source>
</evidence>
<feature type="region of interest" description="Disordered" evidence="3">
    <location>
        <begin position="1"/>
        <end position="27"/>
    </location>
</feature>
<evidence type="ECO:0000256" key="4">
    <source>
        <dbReference type="SAM" id="Phobius"/>
    </source>
</evidence>
<dbReference type="GO" id="GO:0006629">
    <property type="term" value="P:lipid metabolic process"/>
    <property type="evidence" value="ECO:0007669"/>
    <property type="project" value="InterPro"/>
</dbReference>
<comment type="caution">
    <text evidence="5">The sequence shown here is derived from an EMBL/GenBank/DDBJ whole genome shotgun (WGS) entry which is preliminary data.</text>
</comment>
<dbReference type="SUPFAM" id="SSF51695">
    <property type="entry name" value="PLC-like phosphodiesterases"/>
    <property type="match status" value="1"/>
</dbReference>
<dbReference type="InterPro" id="IPR039559">
    <property type="entry name" value="AIM6_PI-PLC-like_dom"/>
</dbReference>
<keyword evidence="4" id="KW-0472">Membrane</keyword>
<dbReference type="InterPro" id="IPR017946">
    <property type="entry name" value="PLC-like_Pdiesterase_TIM-brl"/>
</dbReference>
<dbReference type="GeneID" id="85310245"/>
<evidence type="ECO:0000313" key="5">
    <source>
        <dbReference type="EMBL" id="KAK1770563.1"/>
    </source>
</evidence>
<dbReference type="PANTHER" id="PTHR31571:SF1">
    <property type="entry name" value="ALTERED INHERITANCE OF MITOCHONDRIA PROTEIN 6"/>
    <property type="match status" value="1"/>
</dbReference>
<dbReference type="CDD" id="cd08577">
    <property type="entry name" value="PI-PLCc_GDPD_SF_unchar3"/>
    <property type="match status" value="1"/>
</dbReference>
<evidence type="ECO:0000256" key="3">
    <source>
        <dbReference type="SAM" id="MobiDB-lite"/>
    </source>
</evidence>
<sequence length="401" mass="44710">MNRNQFNMRPGVNSAASGPGSGRKQEHPLLEDRDHDVDHGYESPYDQETVVPRSRLPSFRRPSPLACAAICSLAFLSVLFALNTTFVKWKRAGGEVHDDPSADLDDIMGDWGQPGSGTEGIARYPTDYLRDITPIPCHSHNDYWRRVPLFSAIHAGCIGIEADVWLYDDELLIGHDTAALQPNRTFSSLYIDPLVKLLERQNPSTKFYNGSGNGVFDTSPYQTLVLLVDLKTAGEETWHAVVEQLEPLRSRGWLTYFEDGKVHRGPITVVGTGNTPFGQIVANSTSRDSFFDAPLDKLEDGDFDSTNSFYASVSFKTAIGKLDHGQLSPVQLAKIRKHVKEAHQRGLKARYWALPDWPIQLRNHVWEVLVQEGVDILNVDDLVAAAMQDWSAAKLPRSEAD</sequence>
<evidence type="ECO:0000313" key="6">
    <source>
        <dbReference type="Proteomes" id="UP001244011"/>
    </source>
</evidence>
<dbReference type="InterPro" id="IPR051236">
    <property type="entry name" value="HAT_RTT109-like"/>
</dbReference>
<feature type="transmembrane region" description="Helical" evidence="4">
    <location>
        <begin position="63"/>
        <end position="82"/>
    </location>
</feature>
<proteinExistence type="inferred from homology"/>
<dbReference type="Proteomes" id="UP001244011">
    <property type="component" value="Unassembled WGS sequence"/>
</dbReference>
<organism evidence="5 6">
    <name type="scientific">Phialemonium atrogriseum</name>
    <dbReference type="NCBI Taxonomy" id="1093897"/>
    <lineage>
        <taxon>Eukaryota</taxon>
        <taxon>Fungi</taxon>
        <taxon>Dikarya</taxon>
        <taxon>Ascomycota</taxon>
        <taxon>Pezizomycotina</taxon>
        <taxon>Sordariomycetes</taxon>
        <taxon>Sordariomycetidae</taxon>
        <taxon>Cephalothecales</taxon>
        <taxon>Cephalothecaceae</taxon>
        <taxon>Phialemonium</taxon>
    </lineage>
</organism>
<keyword evidence="6" id="KW-1185">Reference proteome</keyword>
<dbReference type="EMBL" id="MU839000">
    <property type="protein sequence ID" value="KAK1770563.1"/>
    <property type="molecule type" value="Genomic_DNA"/>
</dbReference>
<evidence type="ECO:0000256" key="2">
    <source>
        <dbReference type="ARBA" id="ARBA00014286"/>
    </source>
</evidence>
<keyword evidence="4" id="KW-1133">Transmembrane helix</keyword>
<name>A0AAJ0FPR9_9PEZI</name>
<gene>
    <name evidence="5" type="ORF">QBC33DRAFT_528469</name>
</gene>
<reference evidence="5" key="1">
    <citation type="submission" date="2023-06" db="EMBL/GenBank/DDBJ databases">
        <title>Genome-scale phylogeny and comparative genomics of the fungal order Sordariales.</title>
        <authorList>
            <consortium name="Lawrence Berkeley National Laboratory"/>
            <person name="Hensen N."/>
            <person name="Bonometti L."/>
            <person name="Westerberg I."/>
            <person name="Brannstrom I.O."/>
            <person name="Guillou S."/>
            <person name="Cros-Aarteil S."/>
            <person name="Calhoun S."/>
            <person name="Haridas S."/>
            <person name="Kuo A."/>
            <person name="Mondo S."/>
            <person name="Pangilinan J."/>
            <person name="Riley R."/>
            <person name="Labutti K."/>
            <person name="Andreopoulos B."/>
            <person name="Lipzen A."/>
            <person name="Chen C."/>
            <person name="Yanf M."/>
            <person name="Daum C."/>
            <person name="Ng V."/>
            <person name="Clum A."/>
            <person name="Steindorff A."/>
            <person name="Ohm R."/>
            <person name="Martin F."/>
            <person name="Silar P."/>
            <person name="Natvig D."/>
            <person name="Lalanne C."/>
            <person name="Gautier V."/>
            <person name="Ament-Velasquez S.L."/>
            <person name="Kruys A."/>
            <person name="Hutchinson M.I."/>
            <person name="Powell A.J."/>
            <person name="Barry K."/>
            <person name="Miller A.N."/>
            <person name="Grigoriev I.V."/>
            <person name="Debuchy R."/>
            <person name="Gladieux P."/>
            <person name="Thoren M.H."/>
            <person name="Johannesson H."/>
        </authorList>
    </citation>
    <scope>NUCLEOTIDE SEQUENCE</scope>
    <source>
        <strain evidence="5">8032-3</strain>
    </source>
</reference>
<dbReference type="RefSeq" id="XP_060286776.1">
    <property type="nucleotide sequence ID" value="XM_060427058.1"/>
</dbReference>
<comment type="similarity">
    <text evidence="1">Belongs to the AIM6 family.</text>
</comment>
<dbReference type="GO" id="GO:0008081">
    <property type="term" value="F:phosphoric diester hydrolase activity"/>
    <property type="evidence" value="ECO:0007669"/>
    <property type="project" value="InterPro"/>
</dbReference>
<accession>A0AAJ0FPR9</accession>
<keyword evidence="4" id="KW-0812">Transmembrane</keyword>
<protein>
    <recommendedName>
        <fullName evidence="2">Altered inheritance of mitochondria protein 6</fullName>
    </recommendedName>
</protein>
<dbReference type="PANTHER" id="PTHR31571">
    <property type="entry name" value="ALTERED INHERITANCE OF MITOCHONDRIA PROTEIN 6"/>
    <property type="match status" value="1"/>
</dbReference>